<accession>A0AAY4EJD2</accession>
<proteinExistence type="inferred from homology"/>
<evidence type="ECO:0000256" key="6">
    <source>
        <dbReference type="ARBA" id="ARBA00022989"/>
    </source>
</evidence>
<evidence type="ECO:0000256" key="11">
    <source>
        <dbReference type="ARBA" id="ARBA00023180"/>
    </source>
</evidence>
<evidence type="ECO:0000256" key="5">
    <source>
        <dbReference type="ARBA" id="ARBA00022725"/>
    </source>
</evidence>
<evidence type="ECO:0000259" key="15">
    <source>
        <dbReference type="PROSITE" id="PS50262"/>
    </source>
</evidence>
<dbReference type="FunFam" id="1.20.1070.10:FF:000024">
    <property type="entry name" value="Olfactory receptor"/>
    <property type="match status" value="1"/>
</dbReference>
<dbReference type="PRINTS" id="PR00237">
    <property type="entry name" value="GPCRRHODOPSN"/>
</dbReference>
<comment type="similarity">
    <text evidence="13">Belongs to the G-protein coupled receptor 1 family.</text>
</comment>
<reference evidence="16 17" key="1">
    <citation type="submission" date="2020-06" db="EMBL/GenBank/DDBJ databases">
        <authorList>
            <consortium name="Wellcome Sanger Institute Data Sharing"/>
        </authorList>
    </citation>
    <scope>NUCLEOTIDE SEQUENCE [LARGE SCALE GENOMIC DNA]</scope>
</reference>
<evidence type="ECO:0000313" key="16">
    <source>
        <dbReference type="Ensembl" id="ENSDCDP00010057760.1"/>
    </source>
</evidence>
<evidence type="ECO:0000256" key="7">
    <source>
        <dbReference type="ARBA" id="ARBA00023040"/>
    </source>
</evidence>
<evidence type="ECO:0000256" key="10">
    <source>
        <dbReference type="ARBA" id="ARBA00023170"/>
    </source>
</evidence>
<evidence type="ECO:0000256" key="2">
    <source>
        <dbReference type="ARBA" id="ARBA00022475"/>
    </source>
</evidence>
<evidence type="ECO:0000256" key="9">
    <source>
        <dbReference type="ARBA" id="ARBA00023157"/>
    </source>
</evidence>
<dbReference type="SUPFAM" id="SSF81321">
    <property type="entry name" value="Family A G protein-coupled receptor-like"/>
    <property type="match status" value="1"/>
</dbReference>
<dbReference type="AlphaFoldDB" id="A0AAY4EJD2"/>
<evidence type="ECO:0000256" key="14">
    <source>
        <dbReference type="RuleBase" id="RU363047"/>
    </source>
</evidence>
<feature type="domain" description="G-protein coupled receptors family 1 profile" evidence="15">
    <location>
        <begin position="42"/>
        <end position="293"/>
    </location>
</feature>
<feature type="transmembrane region" description="Helical" evidence="14">
    <location>
        <begin position="275"/>
        <end position="295"/>
    </location>
</feature>
<keyword evidence="9" id="KW-1015">Disulfide bond</keyword>
<dbReference type="PANTHER" id="PTHR24242">
    <property type="entry name" value="G-PROTEIN COUPLED RECEPTOR"/>
    <property type="match status" value="1"/>
</dbReference>
<feature type="transmembrane region" description="Helical" evidence="14">
    <location>
        <begin position="63"/>
        <end position="84"/>
    </location>
</feature>
<dbReference type="Gene3D" id="1.20.1070.10">
    <property type="entry name" value="Rhodopsin 7-helix transmembrane proteins"/>
    <property type="match status" value="1"/>
</dbReference>
<comment type="subcellular location">
    <subcellularLocation>
        <location evidence="1 14">Cell membrane</location>
        <topology evidence="1 14">Multi-pass membrane protein</topology>
    </subcellularLocation>
</comment>
<evidence type="ECO:0000256" key="12">
    <source>
        <dbReference type="ARBA" id="ARBA00023224"/>
    </source>
</evidence>
<feature type="transmembrane region" description="Helical" evidence="14">
    <location>
        <begin position="24"/>
        <end position="51"/>
    </location>
</feature>
<evidence type="ECO:0000256" key="13">
    <source>
        <dbReference type="RuleBase" id="RU000688"/>
    </source>
</evidence>
<dbReference type="PANTHER" id="PTHR24242:SF359">
    <property type="entry name" value="ODORANT RECEPTOR-RELATED"/>
    <property type="match status" value="1"/>
</dbReference>
<keyword evidence="3 14" id="KW-0716">Sensory transduction</keyword>
<dbReference type="InterPro" id="IPR000276">
    <property type="entry name" value="GPCR_Rhodpsn"/>
</dbReference>
<reference evidence="16" key="3">
    <citation type="submission" date="2025-09" db="UniProtKB">
        <authorList>
            <consortium name="Ensembl"/>
        </authorList>
    </citation>
    <scope>IDENTIFICATION</scope>
</reference>
<dbReference type="InterPro" id="IPR000725">
    <property type="entry name" value="Olfact_rcpt"/>
</dbReference>
<dbReference type="Proteomes" id="UP000694580">
    <property type="component" value="Chromosome 6"/>
</dbReference>
<keyword evidence="5 14" id="KW-0552">Olfaction</keyword>
<evidence type="ECO:0000256" key="3">
    <source>
        <dbReference type="ARBA" id="ARBA00022606"/>
    </source>
</evidence>
<feature type="transmembrane region" description="Helical" evidence="14">
    <location>
        <begin position="198"/>
        <end position="224"/>
    </location>
</feature>
<dbReference type="GeneTree" id="ENSGT00940000161369"/>
<keyword evidence="7 13" id="KW-0297">G-protein coupled receptor</keyword>
<dbReference type="PRINTS" id="PR00245">
    <property type="entry name" value="OLFACTORYR"/>
</dbReference>
<evidence type="ECO:0000256" key="4">
    <source>
        <dbReference type="ARBA" id="ARBA00022692"/>
    </source>
</evidence>
<keyword evidence="2 14" id="KW-1003">Cell membrane</keyword>
<dbReference type="GO" id="GO:0005886">
    <property type="term" value="C:plasma membrane"/>
    <property type="evidence" value="ECO:0007669"/>
    <property type="project" value="UniProtKB-SubCell"/>
</dbReference>
<dbReference type="Ensembl" id="ENSDCDT00010068448.1">
    <property type="protein sequence ID" value="ENSDCDP00010057760.1"/>
    <property type="gene ID" value="ENSDCDG00010032635.1"/>
</dbReference>
<organism evidence="16 17">
    <name type="scientific">Denticeps clupeoides</name>
    <name type="common">denticle herring</name>
    <dbReference type="NCBI Taxonomy" id="299321"/>
    <lineage>
        <taxon>Eukaryota</taxon>
        <taxon>Metazoa</taxon>
        <taxon>Chordata</taxon>
        <taxon>Craniata</taxon>
        <taxon>Vertebrata</taxon>
        <taxon>Euteleostomi</taxon>
        <taxon>Actinopterygii</taxon>
        <taxon>Neopterygii</taxon>
        <taxon>Teleostei</taxon>
        <taxon>Clupei</taxon>
        <taxon>Clupeiformes</taxon>
        <taxon>Denticipitoidei</taxon>
        <taxon>Denticipitidae</taxon>
        <taxon>Denticeps</taxon>
    </lineage>
</organism>
<dbReference type="GO" id="GO:0004984">
    <property type="term" value="F:olfactory receptor activity"/>
    <property type="evidence" value="ECO:0007669"/>
    <property type="project" value="InterPro"/>
</dbReference>
<dbReference type="InterPro" id="IPR050939">
    <property type="entry name" value="Olfactory_GPCR1"/>
</dbReference>
<evidence type="ECO:0000313" key="17">
    <source>
        <dbReference type="Proteomes" id="UP000694580"/>
    </source>
</evidence>
<feature type="transmembrane region" description="Helical" evidence="14">
    <location>
        <begin position="141"/>
        <end position="159"/>
    </location>
</feature>
<sequence>MLQENWTTVKEFILVGFPGLNPKYYGLVAALFFLVYVTTVVGNSILVVLFVKEHSLQKPMYGIMFSLALSDIGFSTVALPKIIAKYWFDDETIPVYACLMQMKLVHYFATVTSFILMLMALDRYLAICNPLRYPVLMTNRITLALNIFAWVSSFMFNLFNLIEGSRTPFCGPNRIVQCYCDQASVFKLSCVTTTYQNLVAFSLAMVALLGPLTFIVYSYTHIIVSVMKVTSMGSRWRTFSTCSTQLCIIGIYYLPRCGVYVSNLLGVVFVPDIRIALILFYSLFPPFINPFIYCFRNKEINHVLNHWVKKFRGVRQQENYNLI</sequence>
<keyword evidence="6 14" id="KW-1133">Transmembrane helix</keyword>
<evidence type="ECO:0000256" key="8">
    <source>
        <dbReference type="ARBA" id="ARBA00023136"/>
    </source>
</evidence>
<keyword evidence="12 13" id="KW-0807">Transducer</keyword>
<feature type="transmembrane region" description="Helical" evidence="14">
    <location>
        <begin position="104"/>
        <end position="121"/>
    </location>
</feature>
<dbReference type="GO" id="GO:0004930">
    <property type="term" value="F:G protein-coupled receptor activity"/>
    <property type="evidence" value="ECO:0007669"/>
    <property type="project" value="UniProtKB-KW"/>
</dbReference>
<reference evidence="16" key="2">
    <citation type="submission" date="2025-08" db="UniProtKB">
        <authorList>
            <consortium name="Ensembl"/>
        </authorList>
    </citation>
    <scope>IDENTIFICATION</scope>
</reference>
<dbReference type="InterPro" id="IPR017452">
    <property type="entry name" value="GPCR_Rhodpsn_7TM"/>
</dbReference>
<keyword evidence="11" id="KW-0325">Glycoprotein</keyword>
<keyword evidence="4 13" id="KW-0812">Transmembrane</keyword>
<evidence type="ECO:0000256" key="1">
    <source>
        <dbReference type="ARBA" id="ARBA00004651"/>
    </source>
</evidence>
<keyword evidence="8 14" id="KW-0472">Membrane</keyword>
<keyword evidence="10 13" id="KW-0675">Receptor</keyword>
<name>A0AAY4EJD2_9TELE</name>
<keyword evidence="17" id="KW-1185">Reference proteome</keyword>
<dbReference type="PROSITE" id="PS50262">
    <property type="entry name" value="G_PROTEIN_RECEP_F1_2"/>
    <property type="match status" value="1"/>
</dbReference>
<dbReference type="Pfam" id="PF13853">
    <property type="entry name" value="7tm_4"/>
    <property type="match status" value="1"/>
</dbReference>
<dbReference type="PROSITE" id="PS00237">
    <property type="entry name" value="G_PROTEIN_RECEP_F1_1"/>
    <property type="match status" value="1"/>
</dbReference>
<protein>
    <recommendedName>
        <fullName evidence="14">Olfactory receptor</fullName>
    </recommendedName>
</protein>
<dbReference type="SMART" id="SM01381">
    <property type="entry name" value="7TM_GPCR_Srsx"/>
    <property type="match status" value="1"/>
</dbReference>